<accession>A0ACB9R4K3</accession>
<comment type="caution">
    <text evidence="1">The sequence shown here is derived from an EMBL/GenBank/DDBJ whole genome shotgun (WGS) entry which is preliminary data.</text>
</comment>
<reference evidence="2" key="1">
    <citation type="journal article" date="2023" name="Front. Plant Sci.">
        <title>Chromosomal-level genome assembly of Melastoma candidum provides insights into trichome evolution.</title>
        <authorList>
            <person name="Zhong Y."/>
            <person name="Wu W."/>
            <person name="Sun C."/>
            <person name="Zou P."/>
            <person name="Liu Y."/>
            <person name="Dai S."/>
            <person name="Zhou R."/>
        </authorList>
    </citation>
    <scope>NUCLEOTIDE SEQUENCE [LARGE SCALE GENOMIC DNA]</scope>
</reference>
<organism evidence="1 2">
    <name type="scientific">Melastoma candidum</name>
    <dbReference type="NCBI Taxonomy" id="119954"/>
    <lineage>
        <taxon>Eukaryota</taxon>
        <taxon>Viridiplantae</taxon>
        <taxon>Streptophyta</taxon>
        <taxon>Embryophyta</taxon>
        <taxon>Tracheophyta</taxon>
        <taxon>Spermatophyta</taxon>
        <taxon>Magnoliopsida</taxon>
        <taxon>eudicotyledons</taxon>
        <taxon>Gunneridae</taxon>
        <taxon>Pentapetalae</taxon>
        <taxon>rosids</taxon>
        <taxon>malvids</taxon>
        <taxon>Myrtales</taxon>
        <taxon>Melastomataceae</taxon>
        <taxon>Melastomatoideae</taxon>
        <taxon>Melastomateae</taxon>
        <taxon>Melastoma</taxon>
    </lineage>
</organism>
<protein>
    <submittedName>
        <fullName evidence="1">Uncharacterized protein</fullName>
    </submittedName>
</protein>
<sequence length="199" mass="22079">MAYMDEEEVWKCPSHPTRRRRRGVCPACLSEKLSILCPDCGAPRPCSCSSSASSSSSASQFFSFYCSSSTVPDRSVTGKISHLIDSEPSFRRSRSVATFNLPSFLRSRSKFAGRDTNPDVTTSLPTTSAARSVTGSSFWGKFRRDRSKRVDDGISVDEEHNGNCVESRKGRSWSRYFPSPMKVFGSHRHSIPGSPLYRG</sequence>
<dbReference type="Proteomes" id="UP001057402">
    <property type="component" value="Chromosome 4"/>
</dbReference>
<name>A0ACB9R4K3_9MYRT</name>
<gene>
    <name evidence="1" type="ORF">MLD38_010631</name>
</gene>
<dbReference type="EMBL" id="CM042883">
    <property type="protein sequence ID" value="KAI4372393.1"/>
    <property type="molecule type" value="Genomic_DNA"/>
</dbReference>
<evidence type="ECO:0000313" key="2">
    <source>
        <dbReference type="Proteomes" id="UP001057402"/>
    </source>
</evidence>
<evidence type="ECO:0000313" key="1">
    <source>
        <dbReference type="EMBL" id="KAI4372393.1"/>
    </source>
</evidence>
<proteinExistence type="predicted"/>
<keyword evidence="2" id="KW-1185">Reference proteome</keyword>